<dbReference type="STRING" id="1294142.CINTURNW_1649"/>
<evidence type="ECO:0000313" key="1">
    <source>
        <dbReference type="EMBL" id="ERK31254.1"/>
    </source>
</evidence>
<dbReference type="HOGENOM" id="CLU_1136505_0_0_9"/>
<gene>
    <name evidence="1" type="ORF">CINTURNW_1649</name>
</gene>
<dbReference type="Gene3D" id="3.40.50.1460">
    <property type="match status" value="1"/>
</dbReference>
<dbReference type="PATRIC" id="fig|1294142.3.peg.1674"/>
<dbReference type="RefSeq" id="WP_021801657.1">
    <property type="nucleotide sequence ID" value="NZ_KI273145.1"/>
</dbReference>
<organism evidence="1 2">
    <name type="scientific">Clostridium intestinale URNW</name>
    <dbReference type="NCBI Taxonomy" id="1294142"/>
    <lineage>
        <taxon>Bacteria</taxon>
        <taxon>Bacillati</taxon>
        <taxon>Bacillota</taxon>
        <taxon>Clostridia</taxon>
        <taxon>Eubacteriales</taxon>
        <taxon>Clostridiaceae</taxon>
        <taxon>Clostridium</taxon>
    </lineage>
</organism>
<dbReference type="EMBL" id="APJA01000012">
    <property type="protein sequence ID" value="ERK31254.1"/>
    <property type="molecule type" value="Genomic_DNA"/>
</dbReference>
<proteinExistence type="predicted"/>
<comment type="caution">
    <text evidence="1">The sequence shown here is derived from an EMBL/GenBank/DDBJ whole genome shotgun (WGS) entry which is preliminary data.</text>
</comment>
<dbReference type="eggNOG" id="COG4249">
    <property type="taxonomic scope" value="Bacteria"/>
</dbReference>
<accession>U2Q553</accession>
<dbReference type="AlphaFoldDB" id="U2Q553"/>
<reference evidence="1 2" key="1">
    <citation type="journal article" date="2013" name="Genome Announc.">
        <title>Draft Genome Sequence of the Hydrogen- and Ethanol-Producing Bacterium Clostridium intestinale Strain URNW.</title>
        <authorList>
            <person name="Lal S."/>
            <person name="Ramachandran U."/>
            <person name="Zhang X."/>
            <person name="Sparling R."/>
            <person name="Levin D.B."/>
        </authorList>
    </citation>
    <scope>NUCLEOTIDE SEQUENCE [LARGE SCALE GENOMIC DNA]</scope>
    <source>
        <strain evidence="1 2">URNW</strain>
    </source>
</reference>
<protein>
    <submittedName>
        <fullName evidence="1">Peptidase C13 family protein</fullName>
    </submittedName>
</protein>
<keyword evidence="2" id="KW-1185">Reference proteome</keyword>
<name>U2Q553_9CLOT</name>
<dbReference type="Proteomes" id="UP000016721">
    <property type="component" value="Unassembled WGS sequence"/>
</dbReference>
<dbReference type="OrthoDB" id="9995039at2"/>
<evidence type="ECO:0000313" key="2">
    <source>
        <dbReference type="Proteomes" id="UP000016721"/>
    </source>
</evidence>
<sequence>MGNYALLFAGCYNEKNLYIRYSRDIAYMYEVLRDKYNYSTDNIEILYSDGRSILYNGYTYYTKPACRNDIINQLNHYINKLSESDKLLIMITNHGGLEITSVGKKASIYTWDQNYLLQTEFAQLVSQIRAKKIILFGQCYGGNFLDENIPNSIIMSANFKDMLSYSLNDLTYDEFLFHFISYFNGSYPGNLSLNSSNDDLSLQAAFNYAKNNDSKRNPINVRGKIIYSVPLIKFCDCDPRLETI</sequence>